<feature type="non-terminal residue" evidence="1">
    <location>
        <position position="352"/>
    </location>
</feature>
<name>A0ACA9M8R5_9GLOM</name>
<dbReference type="EMBL" id="CAJVPM010010536">
    <property type="protein sequence ID" value="CAG8573926.1"/>
    <property type="molecule type" value="Genomic_DNA"/>
</dbReference>
<evidence type="ECO:0000313" key="2">
    <source>
        <dbReference type="Proteomes" id="UP000789860"/>
    </source>
</evidence>
<reference evidence="1" key="1">
    <citation type="submission" date="2021-06" db="EMBL/GenBank/DDBJ databases">
        <authorList>
            <person name="Kallberg Y."/>
            <person name="Tangrot J."/>
            <person name="Rosling A."/>
        </authorList>
    </citation>
    <scope>NUCLEOTIDE SEQUENCE</scope>
    <source>
        <strain evidence="1">AU212A</strain>
    </source>
</reference>
<comment type="caution">
    <text evidence="1">The sequence shown here is derived from an EMBL/GenBank/DDBJ whole genome shotgun (WGS) entry which is preliminary data.</text>
</comment>
<evidence type="ECO:0000313" key="1">
    <source>
        <dbReference type="EMBL" id="CAG8573926.1"/>
    </source>
</evidence>
<sequence>MTEETQEKLVDRNFNGNYETRGAPHPQEEIDDHNDVFISYMENKLEEKLGESLSRVLDKSLQQWTTKMNGVNAIETNFPKKIFKRSRDQYEYDAVCDTGTLLQKAIQEDSKEKVAEVQERLRLRAFILRVAEEEGWNIAVKIPKPTPEGDEFRNLLVEARKQAKQKEGYFASYNLKTWQTKGRKFWSWGSRANYYTPYPPPHSYTQHTPSPQTYQNQTAVCASRSAEREKQGARSNEQYRTQQRSHWKDSRTSGDKIMDGKNKPTTRSSLLVEKQDTSIPKKRIESCREQSPEALQNDNGPGRLAASEKYWALYEKFCKRFGLDVENPQENGKEDLEKSLAVTQVLRAIKKE</sequence>
<accession>A0ACA9M8R5</accession>
<proteinExistence type="predicted"/>
<protein>
    <submittedName>
        <fullName evidence="1">2487_t:CDS:1</fullName>
    </submittedName>
</protein>
<gene>
    <name evidence="1" type="ORF">SCALOS_LOCUS5948</name>
</gene>
<organism evidence="1 2">
    <name type="scientific">Scutellospora calospora</name>
    <dbReference type="NCBI Taxonomy" id="85575"/>
    <lineage>
        <taxon>Eukaryota</taxon>
        <taxon>Fungi</taxon>
        <taxon>Fungi incertae sedis</taxon>
        <taxon>Mucoromycota</taxon>
        <taxon>Glomeromycotina</taxon>
        <taxon>Glomeromycetes</taxon>
        <taxon>Diversisporales</taxon>
        <taxon>Gigasporaceae</taxon>
        <taxon>Scutellospora</taxon>
    </lineage>
</organism>
<keyword evidence="2" id="KW-1185">Reference proteome</keyword>
<dbReference type="Proteomes" id="UP000789860">
    <property type="component" value="Unassembled WGS sequence"/>
</dbReference>